<dbReference type="AlphaFoldDB" id="A0A1T5BNI1"/>
<dbReference type="CDD" id="cd03264">
    <property type="entry name" value="ABC_drug_resistance_like"/>
    <property type="match status" value="1"/>
</dbReference>
<dbReference type="InterPro" id="IPR027417">
    <property type="entry name" value="P-loop_NTPase"/>
</dbReference>
<keyword evidence="3" id="KW-0547">Nucleotide-binding</keyword>
<dbReference type="Proteomes" id="UP000189981">
    <property type="component" value="Unassembled WGS sequence"/>
</dbReference>
<dbReference type="InterPro" id="IPR003439">
    <property type="entry name" value="ABC_transporter-like_ATP-bd"/>
</dbReference>
<evidence type="ECO:0000259" key="5">
    <source>
        <dbReference type="PROSITE" id="PS50893"/>
    </source>
</evidence>
<name>A0A1T5BNI1_9SPHI</name>
<evidence type="ECO:0000256" key="4">
    <source>
        <dbReference type="ARBA" id="ARBA00022840"/>
    </source>
</evidence>
<accession>A0A1T5BNI1</accession>
<dbReference type="SMART" id="SM00382">
    <property type="entry name" value="AAA"/>
    <property type="match status" value="1"/>
</dbReference>
<reference evidence="7" key="1">
    <citation type="submission" date="2017-02" db="EMBL/GenBank/DDBJ databases">
        <authorList>
            <person name="Varghese N."/>
            <person name="Submissions S."/>
        </authorList>
    </citation>
    <scope>NUCLEOTIDE SEQUENCE [LARGE SCALE GENOMIC DNA]</scope>
    <source>
        <strain evidence="7">DSM 22385</strain>
    </source>
</reference>
<dbReference type="EMBL" id="FUYR01000001">
    <property type="protein sequence ID" value="SKB48500.1"/>
    <property type="molecule type" value="Genomic_DNA"/>
</dbReference>
<feature type="domain" description="ABC transporter" evidence="5">
    <location>
        <begin position="69"/>
        <end position="299"/>
    </location>
</feature>
<dbReference type="STRING" id="572036.SAMN05661099_1619"/>
<dbReference type="InterPro" id="IPR017871">
    <property type="entry name" value="ABC_transporter-like_CS"/>
</dbReference>
<evidence type="ECO:0000256" key="2">
    <source>
        <dbReference type="ARBA" id="ARBA00022448"/>
    </source>
</evidence>
<gene>
    <name evidence="6" type="ORF">SAMN05661099_1619</name>
</gene>
<evidence type="ECO:0000313" key="7">
    <source>
        <dbReference type="Proteomes" id="UP000189981"/>
    </source>
</evidence>
<dbReference type="SUPFAM" id="SSF52540">
    <property type="entry name" value="P-loop containing nucleoside triphosphate hydrolases"/>
    <property type="match status" value="1"/>
</dbReference>
<dbReference type="Pfam" id="PF00005">
    <property type="entry name" value="ABC_tran"/>
    <property type="match status" value="1"/>
</dbReference>
<comment type="similarity">
    <text evidence="1">Belongs to the ABC transporter superfamily.</text>
</comment>
<organism evidence="6 7">
    <name type="scientific">Daejeonella lutea</name>
    <dbReference type="NCBI Taxonomy" id="572036"/>
    <lineage>
        <taxon>Bacteria</taxon>
        <taxon>Pseudomonadati</taxon>
        <taxon>Bacteroidota</taxon>
        <taxon>Sphingobacteriia</taxon>
        <taxon>Sphingobacteriales</taxon>
        <taxon>Sphingobacteriaceae</taxon>
        <taxon>Daejeonella</taxon>
    </lineage>
</organism>
<evidence type="ECO:0000313" key="6">
    <source>
        <dbReference type="EMBL" id="SKB48500.1"/>
    </source>
</evidence>
<dbReference type="PANTHER" id="PTHR43335">
    <property type="entry name" value="ABC TRANSPORTER, ATP-BINDING PROTEIN"/>
    <property type="match status" value="1"/>
</dbReference>
<keyword evidence="2" id="KW-0813">Transport</keyword>
<dbReference type="GO" id="GO:0016887">
    <property type="term" value="F:ATP hydrolysis activity"/>
    <property type="evidence" value="ECO:0007669"/>
    <property type="project" value="InterPro"/>
</dbReference>
<sequence length="370" mass="41636">MSLPAFSRMQSRAWSISLRDRYMGFGDGGEEWLFWRKKKEQRTRNKDLVSLHLNRQHRMKNISEHAQDLTIRNVSKTYANGVHALNNVSLTIPPGMFGLLGPNGAGKSTLMRTLATLQEPDQGEIFLGGLDVIRQKDQIRQTLGYLPQEFGVYPKSTAEELLDYFAVLKGFANRASRKEVTERLLKQTNLWDKRRQKLGGYSGGMRQRFGVAVALLGNPRLLIVDEPTAGLDPAERVRFLNLLSELGEQSVVILSTHIIEDVSELCTNMAIIDKGKILLEAKPDQAIADLQGKIWRKLIDKDQLNDLSNEHQVISAKLLGGRTIVHVYSQTDPGAGFEQQHPDLEDIYFSAMTGFHGRRTELQQAGEVQS</sequence>
<dbReference type="PANTHER" id="PTHR43335:SF2">
    <property type="entry name" value="ABC TRANSPORTER, ATP-BINDING PROTEIN"/>
    <property type="match status" value="1"/>
</dbReference>
<dbReference type="InterPro" id="IPR003593">
    <property type="entry name" value="AAA+_ATPase"/>
</dbReference>
<dbReference type="PROSITE" id="PS50893">
    <property type="entry name" value="ABC_TRANSPORTER_2"/>
    <property type="match status" value="1"/>
</dbReference>
<dbReference type="GO" id="GO:0005524">
    <property type="term" value="F:ATP binding"/>
    <property type="evidence" value="ECO:0007669"/>
    <property type="project" value="UniProtKB-KW"/>
</dbReference>
<protein>
    <submittedName>
        <fullName evidence="6">ABC-type multidrug transport system, ATPase component</fullName>
    </submittedName>
</protein>
<proteinExistence type="inferred from homology"/>
<keyword evidence="4" id="KW-0067">ATP-binding</keyword>
<evidence type="ECO:0000256" key="1">
    <source>
        <dbReference type="ARBA" id="ARBA00005417"/>
    </source>
</evidence>
<evidence type="ECO:0000256" key="3">
    <source>
        <dbReference type="ARBA" id="ARBA00022741"/>
    </source>
</evidence>
<keyword evidence="7" id="KW-1185">Reference proteome</keyword>
<dbReference type="PROSITE" id="PS00211">
    <property type="entry name" value="ABC_TRANSPORTER_1"/>
    <property type="match status" value="1"/>
</dbReference>
<dbReference type="Gene3D" id="3.40.50.300">
    <property type="entry name" value="P-loop containing nucleotide triphosphate hydrolases"/>
    <property type="match status" value="1"/>
</dbReference>